<dbReference type="EMBL" id="SWJZ01000081">
    <property type="protein sequence ID" value="TKD15603.1"/>
    <property type="molecule type" value="Genomic_DNA"/>
</dbReference>
<name>A0A4U1JMW2_RHOCA</name>
<reference evidence="2 3" key="1">
    <citation type="submission" date="2019-04" db="EMBL/GenBank/DDBJ databases">
        <title>Draft Whole-Genome sequence of the purple photosynthetic bacterium Rhodobacter capsulatus SP108 with an indigenous class A beta-lactamase.</title>
        <authorList>
            <person name="Robertson S."/>
            <person name="Meyer T.E."/>
            <person name="Kyndt J.A."/>
        </authorList>
    </citation>
    <scope>NUCLEOTIDE SEQUENCE [LARGE SCALE GENOMIC DNA]</scope>
    <source>
        <strain evidence="2 3">SP108</strain>
    </source>
</reference>
<sequence length="186" mass="20835">MDEGLPLLVHVDADEWAFVTRRLRYLESLVLRVVRNRQGMLEWQSAADLEALRLPGLPASRSAIARKAAVEKWARVVERGRGGCRYLYHVSALPPRAFDALVARILDLPPMDTEVEGLFDLPAPPLPEVLPSNTAPPWVLPLMRLMRTEGGDIGRAWRELRDHTPDDVILPDAEEAARVLIRLGLA</sequence>
<dbReference type="Gene3D" id="1.10.10.10">
    <property type="entry name" value="Winged helix-like DNA-binding domain superfamily/Winged helix DNA-binding domain"/>
    <property type="match status" value="1"/>
</dbReference>
<dbReference type="SUPFAM" id="SSF46955">
    <property type="entry name" value="Putative DNA-binding domain"/>
    <property type="match status" value="1"/>
</dbReference>
<dbReference type="Pfam" id="PF02316">
    <property type="entry name" value="HTH_Tnp_Mu_1"/>
    <property type="match status" value="1"/>
</dbReference>
<accession>A0A4U1JMW2</accession>
<evidence type="ECO:0000313" key="2">
    <source>
        <dbReference type="EMBL" id="TKD15603.1"/>
    </source>
</evidence>
<organism evidence="2 3">
    <name type="scientific">Rhodobacter capsulatus</name>
    <name type="common">Rhodopseudomonas capsulata</name>
    <dbReference type="NCBI Taxonomy" id="1061"/>
    <lineage>
        <taxon>Bacteria</taxon>
        <taxon>Pseudomonadati</taxon>
        <taxon>Pseudomonadota</taxon>
        <taxon>Alphaproteobacteria</taxon>
        <taxon>Rhodobacterales</taxon>
        <taxon>Rhodobacter group</taxon>
        <taxon>Rhodobacter</taxon>
    </lineage>
</organism>
<dbReference type="InterPro" id="IPR036388">
    <property type="entry name" value="WH-like_DNA-bd_sf"/>
</dbReference>
<evidence type="ECO:0000313" key="3">
    <source>
        <dbReference type="Proteomes" id="UP000310597"/>
    </source>
</evidence>
<dbReference type="Proteomes" id="UP000310597">
    <property type="component" value="Unassembled WGS sequence"/>
</dbReference>
<evidence type="ECO:0000259" key="1">
    <source>
        <dbReference type="PROSITE" id="PS51702"/>
    </source>
</evidence>
<dbReference type="OrthoDB" id="7358490at2"/>
<proteinExistence type="predicted"/>
<dbReference type="InterPro" id="IPR003314">
    <property type="entry name" value="Mu-type_HTH"/>
</dbReference>
<dbReference type="PROSITE" id="PS51702">
    <property type="entry name" value="HTH_MU"/>
    <property type="match status" value="1"/>
</dbReference>
<gene>
    <name evidence="2" type="ORF">FBT96_16235</name>
</gene>
<dbReference type="RefSeq" id="WP_136908445.1">
    <property type="nucleotide sequence ID" value="NZ_SWJZ01000081.1"/>
</dbReference>
<dbReference type="AlphaFoldDB" id="A0A4U1JMW2"/>
<protein>
    <recommendedName>
        <fullName evidence="1">HTH Mu-type domain-containing protein</fullName>
    </recommendedName>
</protein>
<comment type="caution">
    <text evidence="2">The sequence shown here is derived from an EMBL/GenBank/DDBJ whole genome shotgun (WGS) entry which is preliminary data.</text>
</comment>
<dbReference type="InterPro" id="IPR009061">
    <property type="entry name" value="DNA-bd_dom_put_sf"/>
</dbReference>
<feature type="domain" description="HTH Mu-type" evidence="1">
    <location>
        <begin position="42"/>
        <end position="109"/>
    </location>
</feature>
<dbReference type="GO" id="GO:0003677">
    <property type="term" value="F:DNA binding"/>
    <property type="evidence" value="ECO:0007669"/>
    <property type="project" value="InterPro"/>
</dbReference>